<evidence type="ECO:0000256" key="1">
    <source>
        <dbReference type="SAM" id="MobiDB-lite"/>
    </source>
</evidence>
<accession>A0A8S5TYD8</accession>
<name>A0A8S5TYD8_9CAUD</name>
<reference evidence="2" key="1">
    <citation type="journal article" date="2021" name="Proc. Natl. Acad. Sci. U.S.A.">
        <title>A Catalog of Tens of Thousands of Viruses from Human Metagenomes Reveals Hidden Associations with Chronic Diseases.</title>
        <authorList>
            <person name="Tisza M.J."/>
            <person name="Buck C.B."/>
        </authorList>
    </citation>
    <scope>NUCLEOTIDE SEQUENCE</scope>
    <source>
        <strain evidence="2">CtPkm1</strain>
    </source>
</reference>
<dbReference type="EMBL" id="BK015960">
    <property type="protein sequence ID" value="DAF87213.1"/>
    <property type="molecule type" value="Genomic_DNA"/>
</dbReference>
<organism evidence="2">
    <name type="scientific">Myoviridae sp. ctPkm1</name>
    <dbReference type="NCBI Taxonomy" id="2825099"/>
    <lineage>
        <taxon>Viruses</taxon>
        <taxon>Duplodnaviria</taxon>
        <taxon>Heunggongvirae</taxon>
        <taxon>Uroviricota</taxon>
        <taxon>Caudoviricetes</taxon>
    </lineage>
</organism>
<feature type="region of interest" description="Disordered" evidence="1">
    <location>
        <begin position="62"/>
        <end position="119"/>
    </location>
</feature>
<evidence type="ECO:0000313" key="2">
    <source>
        <dbReference type="EMBL" id="DAF87213.1"/>
    </source>
</evidence>
<feature type="compositionally biased region" description="Basic and acidic residues" evidence="1">
    <location>
        <begin position="92"/>
        <end position="117"/>
    </location>
</feature>
<protein>
    <submittedName>
        <fullName evidence="2">50S ribosomal subunit</fullName>
    </submittedName>
</protein>
<sequence>MGFYIQDDMWEAVSELPRKTQDEVIGSLARLFFEGEQTPLKGVSRSLFVAFRDRVILSTKRSECGKQNGKQKAKQTAKQSAGGTEGNGDTESGAKSEPSIKEGEGDKETSPKGEVKKAGAFAPPSLAEVKEWAAAEGWPIDAERFVAFYASNGWKVGKNPMRDWRAAAEGWCRRDGLKRRGEAKRKAHATCPKCGARMFKNTQSGRWDCPRCFESFDKGAVA</sequence>
<proteinExistence type="predicted"/>